<reference evidence="3" key="2">
    <citation type="submission" date="2023-05" db="EMBL/GenBank/DDBJ databases">
        <authorList>
            <consortium name="Lawrence Berkeley National Laboratory"/>
            <person name="Steindorff A."/>
            <person name="Hensen N."/>
            <person name="Bonometti L."/>
            <person name="Westerberg I."/>
            <person name="Brannstrom I.O."/>
            <person name="Guillou S."/>
            <person name="Cros-Aarteil S."/>
            <person name="Calhoun S."/>
            <person name="Haridas S."/>
            <person name="Kuo A."/>
            <person name="Mondo S."/>
            <person name="Pangilinan J."/>
            <person name="Riley R."/>
            <person name="Labutti K."/>
            <person name="Andreopoulos B."/>
            <person name="Lipzen A."/>
            <person name="Chen C."/>
            <person name="Yanf M."/>
            <person name="Daum C."/>
            <person name="Ng V."/>
            <person name="Clum A."/>
            <person name="Ohm R."/>
            <person name="Martin F."/>
            <person name="Silar P."/>
            <person name="Natvig D."/>
            <person name="Lalanne C."/>
            <person name="Gautier V."/>
            <person name="Ament-Velasquez S.L."/>
            <person name="Kruys A."/>
            <person name="Hutchinson M.I."/>
            <person name="Powell A.J."/>
            <person name="Barry K."/>
            <person name="Miller A.N."/>
            <person name="Grigoriev I.V."/>
            <person name="Debuchy R."/>
            <person name="Gladieux P."/>
            <person name="Thoren M.H."/>
            <person name="Johannesson H."/>
        </authorList>
    </citation>
    <scope>NUCLEOTIDE SEQUENCE</scope>
    <source>
        <strain evidence="3">CBS 508.74</strain>
    </source>
</reference>
<accession>A0AAN6YVQ2</accession>
<dbReference type="AlphaFoldDB" id="A0AAN6YVQ2"/>
<feature type="compositionally biased region" description="Basic and acidic residues" evidence="1">
    <location>
        <begin position="327"/>
        <end position="336"/>
    </location>
</feature>
<feature type="compositionally biased region" description="Polar residues" evidence="1">
    <location>
        <begin position="265"/>
        <end position="277"/>
    </location>
</feature>
<dbReference type="EMBL" id="MU853334">
    <property type="protein sequence ID" value="KAK4115806.1"/>
    <property type="molecule type" value="Genomic_DNA"/>
</dbReference>
<feature type="compositionally biased region" description="Acidic residues" evidence="1">
    <location>
        <begin position="312"/>
        <end position="323"/>
    </location>
</feature>
<feature type="region of interest" description="Disordered" evidence="1">
    <location>
        <begin position="154"/>
        <end position="204"/>
    </location>
</feature>
<dbReference type="RefSeq" id="XP_064673376.1">
    <property type="nucleotide sequence ID" value="XM_064819051.1"/>
</dbReference>
<name>A0AAN6YVQ2_9PEZI</name>
<dbReference type="InterPro" id="IPR024630">
    <property type="entry name" value="Stc1"/>
</dbReference>
<evidence type="ECO:0000313" key="4">
    <source>
        <dbReference type="Proteomes" id="UP001302812"/>
    </source>
</evidence>
<dbReference type="GeneID" id="89943177"/>
<sequence length="336" mass="36725">MEAGMIKCQSCGKWKQRGHFSQRQLAKYDKNAATNHASPAKSGIQCKEHASNTLEMKCNGPCNRVRELRFFSKSTRRSGKNWCVDCTSWQVMQEPGDTLPPPGSQLSPEEQEFGLARDPTRFANLSLTDRVAEDFAVIQSGSVDYGGASDVTSTLAQSDLQSESSDSPSQSNSVNDAPAESALDRITPTHLRGPGPGRAPHWFLPPMDNDFQTKLFGKSTVHDTESGIGENDAFPRRPAAPKQPISFNAWGPDGEHVRMTKTPTIASGNTYAGQSSRETVELGRKGWAKPSQRKRPPQIPDYLKGGRPIVAGDEDDDGLDLGSDDGITWHRPSDQQ</sequence>
<dbReference type="Proteomes" id="UP001302812">
    <property type="component" value="Unassembled WGS sequence"/>
</dbReference>
<keyword evidence="4" id="KW-1185">Reference proteome</keyword>
<evidence type="ECO:0000259" key="2">
    <source>
        <dbReference type="Pfam" id="PF12898"/>
    </source>
</evidence>
<organism evidence="3 4">
    <name type="scientific">Canariomyces notabilis</name>
    <dbReference type="NCBI Taxonomy" id="2074819"/>
    <lineage>
        <taxon>Eukaryota</taxon>
        <taxon>Fungi</taxon>
        <taxon>Dikarya</taxon>
        <taxon>Ascomycota</taxon>
        <taxon>Pezizomycotina</taxon>
        <taxon>Sordariomycetes</taxon>
        <taxon>Sordariomycetidae</taxon>
        <taxon>Sordariales</taxon>
        <taxon>Chaetomiaceae</taxon>
        <taxon>Canariomyces</taxon>
    </lineage>
</organism>
<feature type="region of interest" description="Disordered" evidence="1">
    <location>
        <begin position="222"/>
        <end position="241"/>
    </location>
</feature>
<dbReference type="Pfam" id="PF12898">
    <property type="entry name" value="Stc1"/>
    <property type="match status" value="1"/>
</dbReference>
<evidence type="ECO:0000313" key="3">
    <source>
        <dbReference type="EMBL" id="KAK4115806.1"/>
    </source>
</evidence>
<feature type="domain" description="Stc1" evidence="2">
    <location>
        <begin position="7"/>
        <end position="87"/>
    </location>
</feature>
<evidence type="ECO:0000256" key="1">
    <source>
        <dbReference type="SAM" id="MobiDB-lite"/>
    </source>
</evidence>
<reference evidence="3" key="1">
    <citation type="journal article" date="2023" name="Mol. Phylogenet. Evol.">
        <title>Genome-scale phylogeny and comparative genomics of the fungal order Sordariales.</title>
        <authorList>
            <person name="Hensen N."/>
            <person name="Bonometti L."/>
            <person name="Westerberg I."/>
            <person name="Brannstrom I.O."/>
            <person name="Guillou S."/>
            <person name="Cros-Aarteil S."/>
            <person name="Calhoun S."/>
            <person name="Haridas S."/>
            <person name="Kuo A."/>
            <person name="Mondo S."/>
            <person name="Pangilinan J."/>
            <person name="Riley R."/>
            <person name="LaButti K."/>
            <person name="Andreopoulos B."/>
            <person name="Lipzen A."/>
            <person name="Chen C."/>
            <person name="Yan M."/>
            <person name="Daum C."/>
            <person name="Ng V."/>
            <person name="Clum A."/>
            <person name="Steindorff A."/>
            <person name="Ohm R.A."/>
            <person name="Martin F."/>
            <person name="Silar P."/>
            <person name="Natvig D.O."/>
            <person name="Lalanne C."/>
            <person name="Gautier V."/>
            <person name="Ament-Velasquez S.L."/>
            <person name="Kruys A."/>
            <person name="Hutchinson M.I."/>
            <person name="Powell A.J."/>
            <person name="Barry K."/>
            <person name="Miller A.N."/>
            <person name="Grigoriev I.V."/>
            <person name="Debuchy R."/>
            <person name="Gladieux P."/>
            <person name="Hiltunen Thoren M."/>
            <person name="Johannesson H."/>
        </authorList>
    </citation>
    <scope>NUCLEOTIDE SEQUENCE</scope>
    <source>
        <strain evidence="3">CBS 508.74</strain>
    </source>
</reference>
<feature type="region of interest" description="Disordered" evidence="1">
    <location>
        <begin position="265"/>
        <end position="336"/>
    </location>
</feature>
<gene>
    <name evidence="3" type="ORF">N656DRAFT_842617</name>
</gene>
<comment type="caution">
    <text evidence="3">The sequence shown here is derived from an EMBL/GenBank/DDBJ whole genome shotgun (WGS) entry which is preliminary data.</text>
</comment>
<feature type="compositionally biased region" description="Low complexity" evidence="1">
    <location>
        <begin position="157"/>
        <end position="176"/>
    </location>
</feature>
<proteinExistence type="predicted"/>
<protein>
    <recommendedName>
        <fullName evidence="2">Stc1 domain-containing protein</fullName>
    </recommendedName>
</protein>